<dbReference type="RefSeq" id="WP_039409874.1">
    <property type="nucleotide sequence ID" value="NZ_CP094242.1"/>
</dbReference>
<keyword evidence="2 8" id="KW-1003">Cell membrane</keyword>
<keyword evidence="5 8" id="KW-0067">ATP-binding</keyword>
<sequence length="233" mass="25976">MNNNIVLKCTNIGKSYRDGSLNVQVLRNLNLEVKEGEGISIIGSSGSGKSTLLHILGGLDKPSEGKITLMNQDISNMSQRQLGELRNNYLGFVYQFHHLLPEFSALENVMMPLLIGKKNKSEAETQAADMLEKVGLKQRILHRPSELSGGERQRAAIARALVTRPKCLLADEPTGNLDRKNAQNILDMMMDLKTELNTSLIVVTHDDELAMRFERVMTMQDGCLQDKNKKVIS</sequence>
<dbReference type="EMBL" id="JUFZ01000115">
    <property type="protein sequence ID" value="KIC06180.1"/>
    <property type="molecule type" value="Genomic_DNA"/>
</dbReference>
<keyword evidence="13" id="KW-1185">Reference proteome</keyword>
<comment type="subunit">
    <text evidence="8">The complex is composed of two ATP-binding proteins (LolD) and two transmembrane proteins (LolC and LolE).</text>
</comment>
<organism evidence="10 12">
    <name type="scientific">Morococcus cerebrosus</name>
    <dbReference type="NCBI Taxonomy" id="1056807"/>
    <lineage>
        <taxon>Bacteria</taxon>
        <taxon>Pseudomonadati</taxon>
        <taxon>Pseudomonadota</taxon>
        <taxon>Betaproteobacteria</taxon>
        <taxon>Neisseriales</taxon>
        <taxon>Neisseriaceae</taxon>
        <taxon>Morococcus</taxon>
    </lineage>
</organism>
<comment type="function">
    <text evidence="8">Part of the ABC transporter complex LolCDE involved in the translocation of mature outer membrane-directed lipoproteins, from the inner membrane to the periplasmic chaperone, LolA. Responsible for the formation of the LolA-lipoprotein complex in an ATP-dependent manner.</text>
</comment>
<evidence type="ECO:0000313" key="12">
    <source>
        <dbReference type="Proteomes" id="UP000031390"/>
    </source>
</evidence>
<dbReference type="PROSITE" id="PS50893">
    <property type="entry name" value="ABC_TRANSPORTER_2"/>
    <property type="match status" value="1"/>
</dbReference>
<dbReference type="Gene3D" id="3.40.50.300">
    <property type="entry name" value="P-loop containing nucleotide triphosphate hydrolases"/>
    <property type="match status" value="1"/>
</dbReference>
<dbReference type="SUPFAM" id="SSF52540">
    <property type="entry name" value="P-loop containing nucleoside triphosphate hydrolases"/>
    <property type="match status" value="1"/>
</dbReference>
<evidence type="ECO:0000313" key="11">
    <source>
        <dbReference type="EMBL" id="UNV88223.1"/>
    </source>
</evidence>
<dbReference type="GO" id="GO:0005886">
    <property type="term" value="C:plasma membrane"/>
    <property type="evidence" value="ECO:0007669"/>
    <property type="project" value="UniProtKB-SubCell"/>
</dbReference>
<accession>A0A0C1GHW5</accession>
<dbReference type="FunFam" id="3.40.50.300:FF:000230">
    <property type="entry name" value="Lipoprotein-releasing system ATP-binding protein LolD"/>
    <property type="match status" value="1"/>
</dbReference>
<keyword evidence="4 8" id="KW-0547">Nucleotide-binding</keyword>
<evidence type="ECO:0000259" key="9">
    <source>
        <dbReference type="PROSITE" id="PS50893"/>
    </source>
</evidence>
<dbReference type="GO" id="GO:0044874">
    <property type="term" value="P:lipoprotein localization to outer membrane"/>
    <property type="evidence" value="ECO:0007669"/>
    <property type="project" value="UniProtKB-ARBA"/>
</dbReference>
<protein>
    <recommendedName>
        <fullName evidence="8">Lipoprotein-releasing system ATP-binding protein LolD</fullName>
        <ecNumber evidence="8">7.6.2.-</ecNumber>
    </recommendedName>
</protein>
<dbReference type="InterPro" id="IPR027417">
    <property type="entry name" value="P-loop_NTPase"/>
</dbReference>
<keyword evidence="3 8" id="KW-0997">Cell inner membrane</keyword>
<dbReference type="InterPro" id="IPR003439">
    <property type="entry name" value="ABC_transporter-like_ATP-bd"/>
</dbReference>
<keyword evidence="11" id="KW-0449">Lipoprotein</keyword>
<dbReference type="Proteomes" id="UP000829504">
    <property type="component" value="Chromosome"/>
</dbReference>
<evidence type="ECO:0000256" key="5">
    <source>
        <dbReference type="ARBA" id="ARBA00022840"/>
    </source>
</evidence>
<reference evidence="10 12" key="1">
    <citation type="submission" date="2014-12" db="EMBL/GenBank/DDBJ databases">
        <title>Genome sequence of Morococcus cerebrosus.</title>
        <authorList>
            <person name="Shin S.-K."/>
            <person name="Yi H."/>
        </authorList>
    </citation>
    <scope>NUCLEOTIDE SEQUENCE [LARGE SCALE GENOMIC DNA]</scope>
    <source>
        <strain evidence="10 12">CIP 81.93</strain>
    </source>
</reference>
<dbReference type="EMBL" id="CP094242">
    <property type="protein sequence ID" value="UNV88223.1"/>
    <property type="molecule type" value="Genomic_DNA"/>
</dbReference>
<gene>
    <name evidence="8 11" type="primary">lolD</name>
    <name evidence="10" type="ORF">MCC93_23580</name>
    <name evidence="11" type="ORF">MON37_04680</name>
</gene>
<evidence type="ECO:0000313" key="10">
    <source>
        <dbReference type="EMBL" id="KIC06180.1"/>
    </source>
</evidence>
<keyword evidence="7 8" id="KW-0472">Membrane</keyword>
<name>A0A0C1GHW5_9NEIS</name>
<evidence type="ECO:0000256" key="4">
    <source>
        <dbReference type="ARBA" id="ARBA00022741"/>
    </source>
</evidence>
<dbReference type="GO" id="GO:0022857">
    <property type="term" value="F:transmembrane transporter activity"/>
    <property type="evidence" value="ECO:0007669"/>
    <property type="project" value="TreeGrafter"/>
</dbReference>
<dbReference type="GO" id="GO:0089705">
    <property type="term" value="P:protein localization to outer membrane"/>
    <property type="evidence" value="ECO:0007669"/>
    <property type="project" value="TreeGrafter"/>
</dbReference>
<dbReference type="Pfam" id="PF00005">
    <property type="entry name" value="ABC_tran"/>
    <property type="match status" value="1"/>
</dbReference>
<dbReference type="NCBIfam" id="TIGR02211">
    <property type="entry name" value="LolD_lipo_ex"/>
    <property type="match status" value="1"/>
</dbReference>
<feature type="domain" description="ABC transporter" evidence="9">
    <location>
        <begin position="7"/>
        <end position="232"/>
    </location>
</feature>
<dbReference type="InterPro" id="IPR017871">
    <property type="entry name" value="ABC_transporter-like_CS"/>
</dbReference>
<evidence type="ECO:0000256" key="8">
    <source>
        <dbReference type="RuleBase" id="RU367068"/>
    </source>
</evidence>
<dbReference type="Proteomes" id="UP000031390">
    <property type="component" value="Unassembled WGS sequence"/>
</dbReference>
<dbReference type="PANTHER" id="PTHR24220:SF689">
    <property type="entry name" value="LIPOPROTEIN-RELEASING SYSTEM ATP-BINDING PROTEIN LOLD"/>
    <property type="match status" value="1"/>
</dbReference>
<dbReference type="InterPro" id="IPR003593">
    <property type="entry name" value="AAA+_ATPase"/>
</dbReference>
<dbReference type="GO" id="GO:0005524">
    <property type="term" value="F:ATP binding"/>
    <property type="evidence" value="ECO:0007669"/>
    <property type="project" value="UniProtKB-UniRule"/>
</dbReference>
<evidence type="ECO:0000256" key="1">
    <source>
        <dbReference type="ARBA" id="ARBA00022448"/>
    </source>
</evidence>
<dbReference type="PATRIC" id="fig|1056807.3.peg.2263"/>
<dbReference type="PANTHER" id="PTHR24220">
    <property type="entry name" value="IMPORT ATP-BINDING PROTEIN"/>
    <property type="match status" value="1"/>
</dbReference>
<evidence type="ECO:0000256" key="6">
    <source>
        <dbReference type="ARBA" id="ARBA00022967"/>
    </source>
</evidence>
<dbReference type="SMART" id="SM00382">
    <property type="entry name" value="AAA"/>
    <property type="match status" value="1"/>
</dbReference>
<dbReference type="EC" id="7.6.2.-" evidence="8"/>
<dbReference type="CDD" id="cd03255">
    <property type="entry name" value="ABC_MJ0796_LolCDE_FtsE"/>
    <property type="match status" value="1"/>
</dbReference>
<comment type="subcellular location">
    <subcellularLocation>
        <location evidence="8">Cell inner membrane</location>
        <topology evidence="8">Peripheral membrane protein</topology>
    </subcellularLocation>
</comment>
<evidence type="ECO:0000256" key="2">
    <source>
        <dbReference type="ARBA" id="ARBA00022475"/>
    </source>
</evidence>
<evidence type="ECO:0000256" key="3">
    <source>
        <dbReference type="ARBA" id="ARBA00022519"/>
    </source>
</evidence>
<dbReference type="InterPro" id="IPR017911">
    <property type="entry name" value="MacB-like_ATP-bd"/>
</dbReference>
<dbReference type="PROSITE" id="PS00211">
    <property type="entry name" value="ABC_TRANSPORTER_1"/>
    <property type="match status" value="1"/>
</dbReference>
<keyword evidence="1 8" id="KW-0813">Transport</keyword>
<proteinExistence type="inferred from homology"/>
<dbReference type="AlphaFoldDB" id="A0A0C1GHW5"/>
<reference evidence="11 13" key="2">
    <citation type="submission" date="2022-03" db="EMBL/GenBank/DDBJ databases">
        <title>Genome sequencing of Morococcus cerebrosus.</title>
        <authorList>
            <person name="Baek M.-G."/>
            <person name="Yi H."/>
        </authorList>
    </citation>
    <scope>NUCLEOTIDE SEQUENCE [LARGE SCALE GENOMIC DNA]</scope>
    <source>
        <strain evidence="11 13">CIP 81.93</strain>
    </source>
</reference>
<dbReference type="GO" id="GO:0016887">
    <property type="term" value="F:ATP hydrolysis activity"/>
    <property type="evidence" value="ECO:0007669"/>
    <property type="project" value="InterPro"/>
</dbReference>
<dbReference type="InterPro" id="IPR015854">
    <property type="entry name" value="ABC_transpr_LolD-like"/>
</dbReference>
<evidence type="ECO:0000256" key="7">
    <source>
        <dbReference type="ARBA" id="ARBA00023136"/>
    </source>
</evidence>
<keyword evidence="6 8" id="KW-1278">Translocase</keyword>
<evidence type="ECO:0000313" key="13">
    <source>
        <dbReference type="Proteomes" id="UP000829504"/>
    </source>
</evidence>
<dbReference type="InterPro" id="IPR011924">
    <property type="entry name" value="LolD_lipo_ATP-bd"/>
</dbReference>
<comment type="similarity">
    <text evidence="8">Belongs to the ABC transporter superfamily. Lipoprotein translocase (TC 3.A.1.125) family.</text>
</comment>